<evidence type="ECO:0000313" key="1">
    <source>
        <dbReference type="EMBL" id="MCI67046.1"/>
    </source>
</evidence>
<comment type="caution">
    <text evidence="1">The sequence shown here is derived from an EMBL/GenBank/DDBJ whole genome shotgun (WGS) entry which is preliminary data.</text>
</comment>
<evidence type="ECO:0000313" key="2">
    <source>
        <dbReference type="Proteomes" id="UP000265520"/>
    </source>
</evidence>
<sequence>MDQMAVIATEEYRSIVFKEPRFVEYFRL</sequence>
<dbReference type="InterPro" id="IPR021135">
    <property type="entry name" value="PEP_COase"/>
</dbReference>
<dbReference type="GO" id="GO:0015977">
    <property type="term" value="P:carbon fixation"/>
    <property type="evidence" value="ECO:0007669"/>
    <property type="project" value="InterPro"/>
</dbReference>
<reference evidence="1 2" key="1">
    <citation type="journal article" date="2018" name="Front. Plant Sci.">
        <title>Red Clover (Trifolium pratense) and Zigzag Clover (T. medium) - A Picture of Genomic Similarities and Differences.</title>
        <authorList>
            <person name="Dluhosova J."/>
            <person name="Istvanek J."/>
            <person name="Nedelnik J."/>
            <person name="Repkova J."/>
        </authorList>
    </citation>
    <scope>NUCLEOTIDE SEQUENCE [LARGE SCALE GENOMIC DNA]</scope>
    <source>
        <strain evidence="2">cv. 10/8</strain>
        <tissue evidence="1">Leaf</tissue>
    </source>
</reference>
<accession>A0A392U3T2</accession>
<proteinExistence type="predicted"/>
<dbReference type="Proteomes" id="UP000265520">
    <property type="component" value="Unassembled WGS sequence"/>
</dbReference>
<dbReference type="Pfam" id="PF00311">
    <property type="entry name" value="PEPcase"/>
    <property type="match status" value="1"/>
</dbReference>
<dbReference type="EMBL" id="LXQA010707526">
    <property type="protein sequence ID" value="MCI67046.1"/>
    <property type="molecule type" value="Genomic_DNA"/>
</dbReference>
<keyword evidence="2" id="KW-1185">Reference proteome</keyword>
<feature type="non-terminal residue" evidence="1">
    <location>
        <position position="28"/>
    </location>
</feature>
<name>A0A392U3T2_9FABA</name>
<keyword evidence="1" id="KW-0670">Pyruvate</keyword>
<dbReference type="AlphaFoldDB" id="A0A392U3T2"/>
<dbReference type="GO" id="GO:0008964">
    <property type="term" value="F:phosphoenolpyruvate carboxylase activity"/>
    <property type="evidence" value="ECO:0007669"/>
    <property type="project" value="InterPro"/>
</dbReference>
<dbReference type="GO" id="GO:0006099">
    <property type="term" value="P:tricarboxylic acid cycle"/>
    <property type="evidence" value="ECO:0007669"/>
    <property type="project" value="InterPro"/>
</dbReference>
<organism evidence="1 2">
    <name type="scientific">Trifolium medium</name>
    <dbReference type="NCBI Taxonomy" id="97028"/>
    <lineage>
        <taxon>Eukaryota</taxon>
        <taxon>Viridiplantae</taxon>
        <taxon>Streptophyta</taxon>
        <taxon>Embryophyta</taxon>
        <taxon>Tracheophyta</taxon>
        <taxon>Spermatophyta</taxon>
        <taxon>Magnoliopsida</taxon>
        <taxon>eudicotyledons</taxon>
        <taxon>Gunneridae</taxon>
        <taxon>Pentapetalae</taxon>
        <taxon>rosids</taxon>
        <taxon>fabids</taxon>
        <taxon>Fabales</taxon>
        <taxon>Fabaceae</taxon>
        <taxon>Papilionoideae</taxon>
        <taxon>50 kb inversion clade</taxon>
        <taxon>NPAAA clade</taxon>
        <taxon>Hologalegina</taxon>
        <taxon>IRL clade</taxon>
        <taxon>Trifolieae</taxon>
        <taxon>Trifolium</taxon>
    </lineage>
</organism>
<protein>
    <submittedName>
        <fullName evidence="1">Phosphoenolpyruvate carboxylase</fullName>
    </submittedName>
</protein>